<evidence type="ECO:0000313" key="2">
    <source>
        <dbReference type="EMBL" id="KUJ21624.1"/>
    </source>
</evidence>
<evidence type="ECO:0000256" key="1">
    <source>
        <dbReference type="SAM" id="Phobius"/>
    </source>
</evidence>
<accession>A0A194XNE0</accession>
<feature type="transmembrane region" description="Helical" evidence="1">
    <location>
        <begin position="31"/>
        <end position="49"/>
    </location>
</feature>
<gene>
    <name evidence="2" type="ORF">LY89DRAFT_681077</name>
</gene>
<dbReference type="AlphaFoldDB" id="A0A194XNE0"/>
<dbReference type="InParanoid" id="A0A194XNE0"/>
<dbReference type="Proteomes" id="UP000070700">
    <property type="component" value="Unassembled WGS sequence"/>
</dbReference>
<keyword evidence="3" id="KW-1185">Reference proteome</keyword>
<keyword evidence="1" id="KW-0812">Transmembrane</keyword>
<name>A0A194XNE0_MOLSC</name>
<organism evidence="2 3">
    <name type="scientific">Mollisia scopiformis</name>
    <name type="common">Conifer needle endophyte fungus</name>
    <name type="synonym">Phialocephala scopiformis</name>
    <dbReference type="NCBI Taxonomy" id="149040"/>
    <lineage>
        <taxon>Eukaryota</taxon>
        <taxon>Fungi</taxon>
        <taxon>Dikarya</taxon>
        <taxon>Ascomycota</taxon>
        <taxon>Pezizomycotina</taxon>
        <taxon>Leotiomycetes</taxon>
        <taxon>Helotiales</taxon>
        <taxon>Mollisiaceae</taxon>
        <taxon>Mollisia</taxon>
    </lineage>
</organism>
<dbReference type="GeneID" id="28823929"/>
<evidence type="ECO:0000313" key="3">
    <source>
        <dbReference type="Proteomes" id="UP000070700"/>
    </source>
</evidence>
<dbReference type="RefSeq" id="XP_018075979.1">
    <property type="nucleotide sequence ID" value="XM_018214203.1"/>
</dbReference>
<protein>
    <submittedName>
        <fullName evidence="2">Uncharacterized protein</fullName>
    </submittedName>
</protein>
<dbReference type="KEGG" id="psco:LY89DRAFT_681077"/>
<keyword evidence="1" id="KW-0472">Membrane</keyword>
<sequence length="53" mass="5784">MPALPPQILQRMGEVAVIIPRDLSQSDIVEAFIVVFVSVFGVGGAIWYANKHC</sequence>
<reference evidence="2 3" key="1">
    <citation type="submission" date="2015-10" db="EMBL/GenBank/DDBJ databases">
        <title>Full genome of DAOMC 229536 Phialocephala scopiformis, a fungal endophyte of spruce producing the potent anti-insectan compound rugulosin.</title>
        <authorList>
            <consortium name="DOE Joint Genome Institute"/>
            <person name="Walker A.K."/>
            <person name="Frasz S.L."/>
            <person name="Seifert K.A."/>
            <person name="Miller J.D."/>
            <person name="Mondo S.J."/>
            <person name="Labutti K."/>
            <person name="Lipzen A."/>
            <person name="Dockter R."/>
            <person name="Kennedy M."/>
            <person name="Grigoriev I.V."/>
            <person name="Spatafora J.W."/>
        </authorList>
    </citation>
    <scope>NUCLEOTIDE SEQUENCE [LARGE SCALE GENOMIC DNA]</scope>
    <source>
        <strain evidence="2 3">CBS 120377</strain>
    </source>
</reference>
<keyword evidence="1" id="KW-1133">Transmembrane helix</keyword>
<proteinExistence type="predicted"/>
<dbReference type="EMBL" id="KQ947407">
    <property type="protein sequence ID" value="KUJ21624.1"/>
    <property type="molecule type" value="Genomic_DNA"/>
</dbReference>